<organism evidence="1 2">
    <name type="scientific">Shewanella algicola</name>
    <dbReference type="NCBI Taxonomy" id="640633"/>
    <lineage>
        <taxon>Bacteria</taxon>
        <taxon>Pseudomonadati</taxon>
        <taxon>Pseudomonadota</taxon>
        <taxon>Gammaproteobacteria</taxon>
        <taxon>Alteromonadales</taxon>
        <taxon>Shewanellaceae</taxon>
        <taxon>Shewanella</taxon>
    </lineage>
</organism>
<protein>
    <recommendedName>
        <fullName evidence="3">Extradiol ring-cleavage dioxygenase LigAB LigA subunit domain-containing protein</fullName>
    </recommendedName>
</protein>
<name>A0A9X2CFR5_9GAMM</name>
<dbReference type="Proteomes" id="UP001139408">
    <property type="component" value="Unassembled WGS sequence"/>
</dbReference>
<dbReference type="AlphaFoldDB" id="A0A9X2CFR5"/>
<reference evidence="1" key="1">
    <citation type="submission" date="2022-01" db="EMBL/GenBank/DDBJ databases">
        <title>Whole genome-based taxonomy of the Shewanellaceae.</title>
        <authorList>
            <person name="Martin-Rodriguez A.J."/>
        </authorList>
    </citation>
    <scope>NUCLEOTIDE SEQUENCE</scope>
    <source>
        <strain evidence="1">DSM 23803</strain>
    </source>
</reference>
<gene>
    <name evidence="1" type="ORF">L2749_20990</name>
</gene>
<dbReference type="RefSeq" id="WP_188927114.1">
    <property type="nucleotide sequence ID" value="NZ_BMQI01000080.1"/>
</dbReference>
<evidence type="ECO:0008006" key="3">
    <source>
        <dbReference type="Google" id="ProtNLM"/>
    </source>
</evidence>
<comment type="caution">
    <text evidence="1">The sequence shown here is derived from an EMBL/GenBank/DDBJ whole genome shotgun (WGS) entry which is preliminary data.</text>
</comment>
<evidence type="ECO:0000313" key="2">
    <source>
        <dbReference type="Proteomes" id="UP001139408"/>
    </source>
</evidence>
<dbReference type="EMBL" id="JAKILJ010000078">
    <property type="protein sequence ID" value="MCL1107681.1"/>
    <property type="molecule type" value="Genomic_DNA"/>
</dbReference>
<accession>A0A9X2CFR5</accession>
<keyword evidence="2" id="KW-1185">Reference proteome</keyword>
<evidence type="ECO:0000313" key="1">
    <source>
        <dbReference type="EMBL" id="MCL1107681.1"/>
    </source>
</evidence>
<sequence>MSNLSQFFTQLGTDAALLEAYQHDPIGVMQANGITEEEIEAVMSGDKALIRQLAGDEEMNMFQIVTTPKP</sequence>
<proteinExistence type="predicted"/>